<sequence>MYKPLTTVLLLATVFFSCAPKQEKTHSADPKIDKLKLPDDFTAEHLYSPGDNGQGSWVAMTFDPKGRLIVSDQFGYLYRVQLPAIGDSSKLRTEPLYIGGDTSSRVTMGYAQGLLWAFNSLYVMVNHNSDEHFEKSSGLYRLQDTDGDDQFDKVTLLKELKGEGEHGPHSIVLSPDGHSLYVIAGNFTRIPEMNRYRSAPTDSIDNLLPIIKDPGGHDKIVNAHGGWIAKVDSTGTDWELISSGYRNAFDMAFNEAGELFTYDSDMEWDFGMPWYRPTRICHVTSGSEFGWRPGTAKWDPAYPDNLPGILNIGQGSPTNVVSGKNARFPEKYRKAIFAFDWSFGIIYAVHLEPDGGTYKAKAEEFLSGSALPLTDGVIGPDGAMYFLTGGRRLESDLYRIYYKNNTPNKTDLDAPVLTDAQKTRRALEAYHGKINTTALDAAWPHLRGEDRYVRFAARICVEGQPIETWQQRALAETDPVTVITLGIALARKGTADAKDRLLHRLTGLNFSKLNDAQQIDALRAIELAITRLGMPDSAQKVMLNAYLSPLYPAKTNALNRELSKLLVYLDAPEAVSKTMTLLASAKDDPEERKTATASEDLIMRNPRYGLDIAAMLAKIPPMQQTWYATVLSTAASGWTEQDREKYFKWFYNAFSYKGGRSFVGFIDYARKSALALVPKDEFSKFNSLSGDSLVSKGRVNLTQYQQPKGPGRRWKLEEAVRVIDSGLSHRDFERGKAIFNVVLCSSCHSMAGEGGTSGPDLTQLGTRFSTKDMLESIIDPNKTVSDQYGAMVFTLKDGTSVLGRLVNEDDDNYYISQNPFAPQTLRELEKDKVLSTKASKVSVMLPGLINSLSPEELKDLVAYLKGGGNPKDTIFAPMLVF</sequence>
<keyword evidence="2 4" id="KW-0479">Metal-binding</keyword>
<dbReference type="InterPro" id="IPR011041">
    <property type="entry name" value="Quinoprot_gluc/sorb_DH_b-prop"/>
</dbReference>
<dbReference type="InterPro" id="IPR013427">
    <property type="entry name" value="Haem-bd_dom_put"/>
</dbReference>
<feature type="domain" description="Cytochrome c" evidence="5">
    <location>
        <begin position="730"/>
        <end position="868"/>
    </location>
</feature>
<dbReference type="InterPro" id="IPR011042">
    <property type="entry name" value="6-blade_b-propeller_TolB-like"/>
</dbReference>
<dbReference type="Pfam" id="PF00034">
    <property type="entry name" value="Cytochrom_C"/>
    <property type="match status" value="1"/>
</dbReference>
<evidence type="ECO:0000313" key="6">
    <source>
        <dbReference type="EMBL" id="RPD41443.1"/>
    </source>
</evidence>
<dbReference type="GO" id="GO:0046872">
    <property type="term" value="F:metal ion binding"/>
    <property type="evidence" value="ECO:0007669"/>
    <property type="project" value="UniProtKB-KW"/>
</dbReference>
<dbReference type="Gene3D" id="2.120.10.30">
    <property type="entry name" value="TolB, C-terminal domain"/>
    <property type="match status" value="1"/>
</dbReference>
<dbReference type="PROSITE" id="PS51257">
    <property type="entry name" value="PROKAR_LIPOPROTEIN"/>
    <property type="match status" value="1"/>
</dbReference>
<protein>
    <submittedName>
        <fullName evidence="6">Heme-binding protein</fullName>
    </submittedName>
</protein>
<keyword evidence="1 4" id="KW-0349">Heme</keyword>
<dbReference type="OrthoDB" id="627427at2"/>
<dbReference type="PANTHER" id="PTHR33546:SF1">
    <property type="entry name" value="LARGE, MULTIFUNCTIONAL SECRETED PROTEIN"/>
    <property type="match status" value="1"/>
</dbReference>
<dbReference type="EMBL" id="RMBX01000004">
    <property type="protein sequence ID" value="RPD41443.1"/>
    <property type="molecule type" value="Genomic_DNA"/>
</dbReference>
<reference evidence="7" key="1">
    <citation type="submission" date="2018-11" db="EMBL/GenBank/DDBJ databases">
        <title>Chitinophaga lutea sp.nov., isolate from arsenic contaminated soil.</title>
        <authorList>
            <person name="Zong Y."/>
        </authorList>
    </citation>
    <scope>NUCLEOTIDE SEQUENCE [LARGE SCALE GENOMIC DNA]</scope>
    <source>
        <strain evidence="7">YLT18</strain>
    </source>
</reference>
<dbReference type="GO" id="GO:0009055">
    <property type="term" value="F:electron transfer activity"/>
    <property type="evidence" value="ECO:0007669"/>
    <property type="project" value="InterPro"/>
</dbReference>
<comment type="caution">
    <text evidence="6">The sequence shown here is derived from an EMBL/GenBank/DDBJ whole genome shotgun (WGS) entry which is preliminary data.</text>
</comment>
<proteinExistence type="predicted"/>
<dbReference type="InterPro" id="IPR036909">
    <property type="entry name" value="Cyt_c-like_dom_sf"/>
</dbReference>
<organism evidence="6 7">
    <name type="scientific">Chitinophaga barathri</name>
    <dbReference type="NCBI Taxonomy" id="1647451"/>
    <lineage>
        <taxon>Bacteria</taxon>
        <taxon>Pseudomonadati</taxon>
        <taxon>Bacteroidota</taxon>
        <taxon>Chitinophagia</taxon>
        <taxon>Chitinophagales</taxon>
        <taxon>Chitinophagaceae</taxon>
        <taxon>Chitinophaga</taxon>
    </lineage>
</organism>
<dbReference type="Gene3D" id="1.10.760.10">
    <property type="entry name" value="Cytochrome c-like domain"/>
    <property type="match status" value="1"/>
</dbReference>
<dbReference type="SUPFAM" id="SSF50952">
    <property type="entry name" value="Soluble quinoprotein glucose dehydrogenase"/>
    <property type="match status" value="1"/>
</dbReference>
<accession>A0A3N4N1F5</accession>
<dbReference type="SUPFAM" id="SSF46626">
    <property type="entry name" value="Cytochrome c"/>
    <property type="match status" value="1"/>
</dbReference>
<evidence type="ECO:0000256" key="2">
    <source>
        <dbReference type="ARBA" id="ARBA00022723"/>
    </source>
</evidence>
<gene>
    <name evidence="6" type="ORF">EG028_08980</name>
</gene>
<name>A0A3N4N1F5_9BACT</name>
<dbReference type="AlphaFoldDB" id="A0A3N4N1F5"/>
<keyword evidence="7" id="KW-1185">Reference proteome</keyword>
<evidence type="ECO:0000259" key="5">
    <source>
        <dbReference type="PROSITE" id="PS51007"/>
    </source>
</evidence>
<evidence type="ECO:0000256" key="1">
    <source>
        <dbReference type="ARBA" id="ARBA00022617"/>
    </source>
</evidence>
<keyword evidence="3 4" id="KW-0408">Iron</keyword>
<dbReference type="InterPro" id="IPR009056">
    <property type="entry name" value="Cyt_c-like_dom"/>
</dbReference>
<evidence type="ECO:0000256" key="4">
    <source>
        <dbReference type="PROSITE-ProRule" id="PRU00433"/>
    </source>
</evidence>
<evidence type="ECO:0000313" key="7">
    <source>
        <dbReference type="Proteomes" id="UP000279089"/>
    </source>
</evidence>
<dbReference type="PANTHER" id="PTHR33546">
    <property type="entry name" value="LARGE, MULTIFUNCTIONAL SECRETED PROTEIN-RELATED"/>
    <property type="match status" value="1"/>
</dbReference>
<dbReference type="Proteomes" id="UP000279089">
    <property type="component" value="Unassembled WGS sequence"/>
</dbReference>
<dbReference type="GO" id="GO:0020037">
    <property type="term" value="F:heme binding"/>
    <property type="evidence" value="ECO:0007669"/>
    <property type="project" value="InterPro"/>
</dbReference>
<evidence type="ECO:0000256" key="3">
    <source>
        <dbReference type="ARBA" id="ARBA00023004"/>
    </source>
</evidence>
<dbReference type="NCBIfam" id="TIGR02603">
    <property type="entry name" value="CxxCH_TIGR02603"/>
    <property type="match status" value="1"/>
</dbReference>
<dbReference type="PROSITE" id="PS51007">
    <property type="entry name" value="CYTC"/>
    <property type="match status" value="1"/>
</dbReference>
<dbReference type="RefSeq" id="WP_120516258.1">
    <property type="nucleotide sequence ID" value="NZ_QXZY01000005.1"/>
</dbReference>